<name>A0A7W6E954_9HYPH</name>
<sequence>MDSLRLAALDAEDLAILSAHTQDAVVLTGECRFLPREKRFVVTMNRFVWEKAPPRGLFRFKSSYERRRSVLHFDRVLAVKRTGLSMSDPDEVLALLSLQWAETQAPSGTIDLVFAGGAAIRLDVECIEAQLADLGARWSTDARPDHRI</sequence>
<dbReference type="EMBL" id="JACIEK010000001">
    <property type="protein sequence ID" value="MBB3997030.1"/>
    <property type="molecule type" value="Genomic_DNA"/>
</dbReference>
<evidence type="ECO:0008006" key="3">
    <source>
        <dbReference type="Google" id="ProtNLM"/>
    </source>
</evidence>
<dbReference type="Proteomes" id="UP000542776">
    <property type="component" value="Unassembled WGS sequence"/>
</dbReference>
<proteinExistence type="predicted"/>
<reference evidence="1 2" key="1">
    <citation type="submission" date="2020-08" db="EMBL/GenBank/DDBJ databases">
        <title>Genomic Encyclopedia of Type Strains, Phase IV (KMG-IV): sequencing the most valuable type-strain genomes for metagenomic binning, comparative biology and taxonomic classification.</title>
        <authorList>
            <person name="Goeker M."/>
        </authorList>
    </citation>
    <scope>NUCLEOTIDE SEQUENCE [LARGE SCALE GENOMIC DNA]</scope>
    <source>
        <strain evidence="1 2">DSM 102238</strain>
    </source>
</reference>
<dbReference type="InterPro" id="IPR021335">
    <property type="entry name" value="DUF2948"/>
</dbReference>
<comment type="caution">
    <text evidence="1">The sequence shown here is derived from an EMBL/GenBank/DDBJ whole genome shotgun (WGS) entry which is preliminary data.</text>
</comment>
<gene>
    <name evidence="1" type="ORF">GGR04_000851</name>
</gene>
<organism evidence="1 2">
    <name type="scientific">Aureimonas pseudogalii</name>
    <dbReference type="NCBI Taxonomy" id="1744844"/>
    <lineage>
        <taxon>Bacteria</taxon>
        <taxon>Pseudomonadati</taxon>
        <taxon>Pseudomonadota</taxon>
        <taxon>Alphaproteobacteria</taxon>
        <taxon>Hyphomicrobiales</taxon>
        <taxon>Aurantimonadaceae</taxon>
        <taxon>Aureimonas</taxon>
    </lineage>
</organism>
<dbReference type="AlphaFoldDB" id="A0A7W6E954"/>
<evidence type="ECO:0000313" key="2">
    <source>
        <dbReference type="Proteomes" id="UP000542776"/>
    </source>
</evidence>
<evidence type="ECO:0000313" key="1">
    <source>
        <dbReference type="EMBL" id="MBB3997030.1"/>
    </source>
</evidence>
<protein>
    <recommendedName>
        <fullName evidence="3">DUF2948 domain-containing protein</fullName>
    </recommendedName>
</protein>
<dbReference type="Pfam" id="PF11164">
    <property type="entry name" value="DUF2948"/>
    <property type="match status" value="1"/>
</dbReference>
<dbReference type="RefSeq" id="WP_183198166.1">
    <property type="nucleotide sequence ID" value="NZ_JACIEK010000001.1"/>
</dbReference>
<keyword evidence="2" id="KW-1185">Reference proteome</keyword>
<accession>A0A7W6E954</accession>